<proteinExistence type="predicted"/>
<accession>A0A316WLN0</accession>
<dbReference type="AlphaFoldDB" id="A0A316WLN0"/>
<name>A0A316WLN0_9FLAO</name>
<keyword evidence="2" id="KW-1185">Reference proteome</keyword>
<sequence length="61" mass="7317">MKKLFKEEKNKLPLTFKFIEKFGTKASNDKNSISVNYIKCEIYQTDYLMRERPIKALTRLL</sequence>
<reference evidence="1" key="1">
    <citation type="submission" date="2018-04" db="EMBL/GenBank/DDBJ databases">
        <title>Draft Genome Sequences of Chryseobacterium lactis NCTC11390T isolated from milk, Chryseobacterium oncorhynchi 701B-08T from rainbow trout, and Chryseobacterium viscerum 687B-08T from diseased fish.</title>
        <authorList>
            <person name="Jeong J.-J."/>
            <person name="Lee Y.J."/>
            <person name="Pathiraja D."/>
            <person name="Park B."/>
            <person name="Choi I.-G."/>
            <person name="Kim K.D."/>
        </authorList>
    </citation>
    <scope>NUCLEOTIDE SEQUENCE [LARGE SCALE GENOMIC DNA]</scope>
    <source>
        <strain evidence="1">701B-08</strain>
    </source>
</reference>
<comment type="caution">
    <text evidence="1">The sequence shown here is derived from an EMBL/GenBank/DDBJ whole genome shotgun (WGS) entry which is preliminary data.</text>
</comment>
<organism evidence="1 2">
    <name type="scientific">Chryseobacterium oncorhynchi</name>
    <dbReference type="NCBI Taxonomy" id="741074"/>
    <lineage>
        <taxon>Bacteria</taxon>
        <taxon>Pseudomonadati</taxon>
        <taxon>Bacteroidota</taxon>
        <taxon>Flavobacteriia</taxon>
        <taxon>Flavobacteriales</taxon>
        <taxon>Weeksellaceae</taxon>
        <taxon>Chryseobacterium group</taxon>
        <taxon>Chryseobacterium</taxon>
    </lineage>
</organism>
<dbReference type="EMBL" id="PPEI02000008">
    <property type="protein sequence ID" value="PWN60088.1"/>
    <property type="molecule type" value="Genomic_DNA"/>
</dbReference>
<evidence type="ECO:0000313" key="2">
    <source>
        <dbReference type="Proteomes" id="UP000236182"/>
    </source>
</evidence>
<dbReference type="Proteomes" id="UP000236182">
    <property type="component" value="Unassembled WGS sequence"/>
</dbReference>
<gene>
    <name evidence="1" type="ORF">C1638_020045</name>
</gene>
<protein>
    <submittedName>
        <fullName evidence="1">Uncharacterized protein</fullName>
    </submittedName>
</protein>
<evidence type="ECO:0000313" key="1">
    <source>
        <dbReference type="EMBL" id="PWN60088.1"/>
    </source>
</evidence>